<dbReference type="InParanoid" id="A0A4S2N3B3"/>
<evidence type="ECO:0000313" key="3">
    <source>
        <dbReference type="Proteomes" id="UP000298138"/>
    </source>
</evidence>
<keyword evidence="3" id="KW-1185">Reference proteome</keyword>
<reference evidence="2 3" key="1">
    <citation type="submission" date="2019-04" db="EMBL/GenBank/DDBJ databases">
        <title>Comparative genomics and transcriptomics to analyze fruiting body development in filamentous ascomycetes.</title>
        <authorList>
            <consortium name="DOE Joint Genome Institute"/>
            <person name="Lutkenhaus R."/>
            <person name="Traeger S."/>
            <person name="Breuer J."/>
            <person name="Kuo A."/>
            <person name="Lipzen A."/>
            <person name="Pangilinan J."/>
            <person name="Dilworth D."/>
            <person name="Sandor L."/>
            <person name="Poggeler S."/>
            <person name="Barry K."/>
            <person name="Grigoriev I.V."/>
            <person name="Nowrousian M."/>
        </authorList>
    </citation>
    <scope>NUCLEOTIDE SEQUENCE [LARGE SCALE GENOMIC DNA]</scope>
    <source>
        <strain evidence="2 3">CBS 389.68</strain>
    </source>
</reference>
<proteinExistence type="predicted"/>
<sequence length="126" mass="13860">MMDGEYTHIRRKKCHGPRNESAPPNVPPPLHCPPHPASTPPSSQPSKLIATIATRSPPPLAWPHRFRLYQARRLLTLTVLSPVSCQRSLLDPTNREPSHPLHHGRFAAAHSSPSTQSSLLVLVPAT</sequence>
<gene>
    <name evidence="2" type="ORF">EX30DRAFT_90417</name>
</gene>
<name>A0A4S2N3B3_9PEZI</name>
<feature type="region of interest" description="Disordered" evidence="1">
    <location>
        <begin position="1"/>
        <end position="46"/>
    </location>
</feature>
<dbReference type="EMBL" id="ML220113">
    <property type="protein sequence ID" value="TGZ83742.1"/>
    <property type="molecule type" value="Genomic_DNA"/>
</dbReference>
<feature type="compositionally biased region" description="Pro residues" evidence="1">
    <location>
        <begin position="24"/>
        <end position="43"/>
    </location>
</feature>
<protein>
    <submittedName>
        <fullName evidence="2">Uncharacterized protein</fullName>
    </submittedName>
</protein>
<evidence type="ECO:0000256" key="1">
    <source>
        <dbReference type="SAM" id="MobiDB-lite"/>
    </source>
</evidence>
<evidence type="ECO:0000313" key="2">
    <source>
        <dbReference type="EMBL" id="TGZ83742.1"/>
    </source>
</evidence>
<dbReference type="Proteomes" id="UP000298138">
    <property type="component" value="Unassembled WGS sequence"/>
</dbReference>
<accession>A0A4S2N3B3</accession>
<organism evidence="2 3">
    <name type="scientific">Ascodesmis nigricans</name>
    <dbReference type="NCBI Taxonomy" id="341454"/>
    <lineage>
        <taxon>Eukaryota</taxon>
        <taxon>Fungi</taxon>
        <taxon>Dikarya</taxon>
        <taxon>Ascomycota</taxon>
        <taxon>Pezizomycotina</taxon>
        <taxon>Pezizomycetes</taxon>
        <taxon>Pezizales</taxon>
        <taxon>Ascodesmidaceae</taxon>
        <taxon>Ascodesmis</taxon>
    </lineage>
</organism>
<feature type="region of interest" description="Disordered" evidence="1">
    <location>
        <begin position="88"/>
        <end position="113"/>
    </location>
</feature>
<dbReference type="AlphaFoldDB" id="A0A4S2N3B3"/>